<proteinExistence type="predicted"/>
<dbReference type="Pfam" id="PF26425">
    <property type="entry name" value="PIN_halo"/>
    <property type="match status" value="1"/>
</dbReference>
<dbReference type="EMBL" id="AOIJ01000021">
    <property type="protein sequence ID" value="ELY84380.1"/>
    <property type="molecule type" value="Genomic_DNA"/>
</dbReference>
<sequence length="81" mass="8602">MDDVRSFIARESNRSEDNIEKADTALGGVAAHLLDSENTSAICVLTTDDDAGNGVVTAIEAHGFDGQITFKDGFELISEIT</sequence>
<evidence type="ECO:0000313" key="1">
    <source>
        <dbReference type="EMBL" id="ELY84380.1"/>
    </source>
</evidence>
<dbReference type="PATRIC" id="fig|1230459.4.peg.92"/>
<dbReference type="Proteomes" id="UP000011592">
    <property type="component" value="Unassembled WGS sequence"/>
</dbReference>
<keyword evidence="2" id="KW-1185">Reference proteome</keyword>
<name>L9ZD07_9EURY</name>
<reference evidence="1 2" key="1">
    <citation type="journal article" date="2014" name="PLoS Genet.">
        <title>Phylogenetically driven sequencing of extremely halophilic archaea reveals strategies for static and dynamic osmo-response.</title>
        <authorList>
            <person name="Becker E.A."/>
            <person name="Seitzer P.M."/>
            <person name="Tritt A."/>
            <person name="Larsen D."/>
            <person name="Krusor M."/>
            <person name="Yao A.I."/>
            <person name="Wu D."/>
            <person name="Madern D."/>
            <person name="Eisen J.A."/>
            <person name="Darling A.E."/>
            <person name="Facciotti M.T."/>
        </authorList>
    </citation>
    <scope>NUCLEOTIDE SEQUENCE [LARGE SCALE GENOMIC DNA]</scope>
    <source>
        <strain evidence="1 2">JCM 14663</strain>
    </source>
</reference>
<dbReference type="InterPro" id="IPR058703">
    <property type="entry name" value="PIN-containing"/>
</dbReference>
<protein>
    <submittedName>
        <fullName evidence="1">Uncharacterized protein</fullName>
    </submittedName>
</protein>
<accession>L9ZD07</accession>
<gene>
    <name evidence="1" type="ORF">C486_00479</name>
</gene>
<evidence type="ECO:0000313" key="2">
    <source>
        <dbReference type="Proteomes" id="UP000011592"/>
    </source>
</evidence>
<comment type="caution">
    <text evidence="1">The sequence shown here is derived from an EMBL/GenBank/DDBJ whole genome shotgun (WGS) entry which is preliminary data.</text>
</comment>
<dbReference type="AlphaFoldDB" id="L9ZD07"/>
<organism evidence="1 2">
    <name type="scientific">Natrinema gari JCM 14663</name>
    <dbReference type="NCBI Taxonomy" id="1230459"/>
    <lineage>
        <taxon>Archaea</taxon>
        <taxon>Methanobacteriati</taxon>
        <taxon>Methanobacteriota</taxon>
        <taxon>Stenosarchaea group</taxon>
        <taxon>Halobacteria</taxon>
        <taxon>Halobacteriales</taxon>
        <taxon>Natrialbaceae</taxon>
        <taxon>Natrinema</taxon>
    </lineage>
</organism>